<protein>
    <recommendedName>
        <fullName evidence="4">Swarming motility protein SwrB</fullName>
    </recommendedName>
</protein>
<keyword evidence="1" id="KW-1133">Transmembrane helix</keyword>
<dbReference type="InterPro" id="IPR046118">
    <property type="entry name" value="DUF6115"/>
</dbReference>
<feature type="transmembrane region" description="Helical" evidence="1">
    <location>
        <begin position="6"/>
        <end position="24"/>
    </location>
</feature>
<gene>
    <name evidence="2" type="ORF">CIL05_09120</name>
</gene>
<keyword evidence="1" id="KW-0812">Transmembrane</keyword>
<evidence type="ECO:0000313" key="2">
    <source>
        <dbReference type="EMBL" id="PAV30027.1"/>
    </source>
</evidence>
<reference evidence="2 3" key="1">
    <citation type="submission" date="2017-08" db="EMBL/GenBank/DDBJ databases">
        <title>Virgibacillus indicus sp. nov. and Virgibacillus profoundi sp. nov, two moderately halophilic bacteria isolated from marine sediment by using the Microfluidic Streak Plate.</title>
        <authorList>
            <person name="Xu B."/>
            <person name="Hu B."/>
            <person name="Wang J."/>
            <person name="Zhu Y."/>
            <person name="Huang L."/>
            <person name="Du W."/>
            <person name="Huang Y."/>
        </authorList>
    </citation>
    <scope>NUCLEOTIDE SEQUENCE [LARGE SCALE GENOMIC DNA]</scope>
    <source>
        <strain evidence="2 3">IO3-P3-H5</strain>
    </source>
</reference>
<evidence type="ECO:0000256" key="1">
    <source>
        <dbReference type="SAM" id="Phobius"/>
    </source>
</evidence>
<dbReference type="AlphaFoldDB" id="A0A2A2IEH7"/>
<name>A0A2A2IEH7_9BACI</name>
<sequence length="144" mass="16603">MVSFLLIISFILHLIALFAIYQLLKQIQELKQKDSSDITELFETYLQEIKNENRLLQKESSTIATKEKSVTDPQESLVDTKLNQQEEDEQIYYTPPKSNVEDRVEASLQARILQLYKEGFSETEIAQQLNCGKTEAALIIKLYG</sequence>
<organism evidence="2 3">
    <name type="scientific">Virgibacillus profundi</name>
    <dbReference type="NCBI Taxonomy" id="2024555"/>
    <lineage>
        <taxon>Bacteria</taxon>
        <taxon>Bacillati</taxon>
        <taxon>Bacillota</taxon>
        <taxon>Bacilli</taxon>
        <taxon>Bacillales</taxon>
        <taxon>Bacillaceae</taxon>
        <taxon>Virgibacillus</taxon>
    </lineage>
</organism>
<accession>A0A2A2IEH7</accession>
<keyword evidence="3" id="KW-1185">Reference proteome</keyword>
<comment type="caution">
    <text evidence="2">The sequence shown here is derived from an EMBL/GenBank/DDBJ whole genome shotgun (WGS) entry which is preliminary data.</text>
</comment>
<dbReference type="EMBL" id="NPOA01000005">
    <property type="protein sequence ID" value="PAV30027.1"/>
    <property type="molecule type" value="Genomic_DNA"/>
</dbReference>
<proteinExistence type="predicted"/>
<evidence type="ECO:0000313" key="3">
    <source>
        <dbReference type="Proteomes" id="UP000218887"/>
    </source>
</evidence>
<dbReference type="RefSeq" id="WP_095655223.1">
    <property type="nucleotide sequence ID" value="NZ_NPOA01000005.1"/>
</dbReference>
<dbReference type="OrthoDB" id="1708317at2"/>
<dbReference type="Proteomes" id="UP000218887">
    <property type="component" value="Unassembled WGS sequence"/>
</dbReference>
<evidence type="ECO:0008006" key="4">
    <source>
        <dbReference type="Google" id="ProtNLM"/>
    </source>
</evidence>
<dbReference type="Pfam" id="PF19610">
    <property type="entry name" value="DUF6115"/>
    <property type="match status" value="1"/>
</dbReference>
<keyword evidence="1" id="KW-0472">Membrane</keyword>